<evidence type="ECO:0000259" key="2">
    <source>
        <dbReference type="Pfam" id="PF21986"/>
    </source>
</evidence>
<dbReference type="NCBIfam" id="NF006043">
    <property type="entry name" value="PRK08186.1"/>
    <property type="match status" value="1"/>
</dbReference>
<dbReference type="EMBL" id="CAJNOJ010000404">
    <property type="protein sequence ID" value="CAF1435733.1"/>
    <property type="molecule type" value="Genomic_DNA"/>
</dbReference>
<keyword evidence="5" id="KW-1185">Reference proteome</keyword>
<reference evidence="3" key="1">
    <citation type="submission" date="2021-02" db="EMBL/GenBank/DDBJ databases">
        <authorList>
            <person name="Nowell W R."/>
        </authorList>
    </citation>
    <scope>NUCLEOTIDE SEQUENCE</scope>
</reference>
<dbReference type="Pfam" id="PF01425">
    <property type="entry name" value="Amidase"/>
    <property type="match status" value="1"/>
</dbReference>
<name>A0A814IC65_ADIRI</name>
<feature type="domain" description="Amidase" evidence="1">
    <location>
        <begin position="42"/>
        <end position="439"/>
    </location>
</feature>
<dbReference type="Proteomes" id="UP000663828">
    <property type="component" value="Unassembled WGS sequence"/>
</dbReference>
<dbReference type="NCBIfam" id="TIGR02713">
    <property type="entry name" value="allophanate_hyd"/>
    <property type="match status" value="1"/>
</dbReference>
<gene>
    <name evidence="4" type="ORF">EDS130_LOCUS38513</name>
    <name evidence="3" type="ORF">XAT740_LOCUS14262</name>
</gene>
<evidence type="ECO:0000259" key="1">
    <source>
        <dbReference type="Pfam" id="PF01425"/>
    </source>
</evidence>
<dbReference type="AlphaFoldDB" id="A0A814IC65"/>
<feature type="domain" description="Allophanate hydrolase C-terminal" evidence="2">
    <location>
        <begin position="481"/>
        <end position="602"/>
    </location>
</feature>
<dbReference type="GO" id="GO:0003824">
    <property type="term" value="F:catalytic activity"/>
    <property type="evidence" value="ECO:0007669"/>
    <property type="project" value="InterPro"/>
</dbReference>
<protein>
    <recommendedName>
        <fullName evidence="6">Allophanate hydrolase</fullName>
    </recommendedName>
</protein>
<dbReference type="InterPro" id="IPR000120">
    <property type="entry name" value="Amidase"/>
</dbReference>
<evidence type="ECO:0000313" key="3">
    <source>
        <dbReference type="EMBL" id="CAF1021571.1"/>
    </source>
</evidence>
<dbReference type="InterPro" id="IPR023631">
    <property type="entry name" value="Amidase_dom"/>
</dbReference>
<accession>A0A814IC65</accession>
<proteinExistence type="predicted"/>
<dbReference type="Proteomes" id="UP000663852">
    <property type="component" value="Unassembled WGS sequence"/>
</dbReference>
<dbReference type="InterPro" id="IPR036928">
    <property type="entry name" value="AS_sf"/>
</dbReference>
<dbReference type="InterPro" id="IPR014085">
    <property type="entry name" value="Allophanate_hydrolase"/>
</dbReference>
<dbReference type="OrthoDB" id="421993at2759"/>
<comment type="caution">
    <text evidence="3">The sequence shown here is derived from an EMBL/GenBank/DDBJ whole genome shotgun (WGS) entry which is preliminary data.</text>
</comment>
<dbReference type="Gene3D" id="3.10.490.10">
    <property type="entry name" value="Gamma-glutamyl cyclotransferase-like"/>
    <property type="match status" value="1"/>
</dbReference>
<dbReference type="InterPro" id="IPR053844">
    <property type="entry name" value="AH_C"/>
</dbReference>
<sequence>MPTIGELHEVYSNNPNGLLQTINSIYDRIEKEGLKPIWISIVPREKVLKRVEELLSISQDDRDAYPLFGIPFAVKDNIDVIDLKTTAACSSFADEKATKSAFVVCKLEEAGAIVIGKTNMDQFATGLVGIRSPFGICSSVFHKNFISGGSSSGSAVSVGNGLVTFALGTDTAGSGRVPAMFNNVIGMKPTRGLLSCSGVVPACRSVDCVSIFAETCKDASIILSVAHGYDENDPYSRQLSFCSSPWIISSKFRCGVPTKSTRQFFGDTENGELFEKVIKTVETELNGEIIEFDLTSFVKVANLLYKGPWVAERYASVGKFIDEHQSDIDPTVFSIISKSKSYSAVDVFNSMYEIEKLKKETKELWKNFDVMLVPTAPRTFTIDQIQQSPIELNTQLGFYTNFVNLLDLTAIALPAGLRQDHLPFGVTFISHSFTDQALLLLADRLHRCLSTFIGCSTTHLLSNTQKLSMKENDEQWNCFLIGVVGAHLSDLPLNYQLIERNARFVRKCRTHQEYRLYALSNTNPCKPGLIRVNGSQGSGIEIEIWAIPNEYLASFVNLISSPLTIGNILLDDGQSVKGFLVESSGIETAKDITHFGGWKAYLNASEG</sequence>
<evidence type="ECO:0008006" key="6">
    <source>
        <dbReference type="Google" id="ProtNLM"/>
    </source>
</evidence>
<dbReference type="Pfam" id="PF21986">
    <property type="entry name" value="AH_C"/>
    <property type="match status" value="1"/>
</dbReference>
<dbReference type="PANTHER" id="PTHR11895">
    <property type="entry name" value="TRANSAMIDASE"/>
    <property type="match status" value="1"/>
</dbReference>
<organism evidence="3 5">
    <name type="scientific">Adineta ricciae</name>
    <name type="common">Rotifer</name>
    <dbReference type="NCBI Taxonomy" id="249248"/>
    <lineage>
        <taxon>Eukaryota</taxon>
        <taxon>Metazoa</taxon>
        <taxon>Spiralia</taxon>
        <taxon>Gnathifera</taxon>
        <taxon>Rotifera</taxon>
        <taxon>Eurotatoria</taxon>
        <taxon>Bdelloidea</taxon>
        <taxon>Adinetida</taxon>
        <taxon>Adinetidae</taxon>
        <taxon>Adineta</taxon>
    </lineage>
</organism>
<dbReference type="Gene3D" id="1.20.58.1700">
    <property type="match status" value="1"/>
</dbReference>
<dbReference type="PANTHER" id="PTHR11895:SF169">
    <property type="entry name" value="GLUTAMYL-TRNA(GLN) AMIDOTRANSFERASE"/>
    <property type="match status" value="1"/>
</dbReference>
<evidence type="ECO:0000313" key="5">
    <source>
        <dbReference type="Proteomes" id="UP000663828"/>
    </source>
</evidence>
<dbReference type="EMBL" id="CAJNOR010000852">
    <property type="protein sequence ID" value="CAF1021571.1"/>
    <property type="molecule type" value="Genomic_DNA"/>
</dbReference>
<dbReference type="Gene3D" id="3.90.1300.10">
    <property type="entry name" value="Amidase signature (AS) domain"/>
    <property type="match status" value="1"/>
</dbReference>
<evidence type="ECO:0000313" key="4">
    <source>
        <dbReference type="EMBL" id="CAF1435733.1"/>
    </source>
</evidence>
<dbReference type="SUPFAM" id="SSF75304">
    <property type="entry name" value="Amidase signature (AS) enzymes"/>
    <property type="match status" value="1"/>
</dbReference>